<dbReference type="AlphaFoldDB" id="A0A9Q0IJL8"/>
<sequence>MEVASADQSRWMAHHHPHHHAVLSGPDPHHPGLGHNYMEAPLLPQDEVDVFLNHLDAQGARTTAPRGPGSATARRTPV</sequence>
<accession>A0A9Q0IJL8</accession>
<feature type="region of interest" description="Disordered" evidence="1">
    <location>
        <begin position="1"/>
        <end position="39"/>
    </location>
</feature>
<dbReference type="Proteomes" id="UP001148018">
    <property type="component" value="Unassembled WGS sequence"/>
</dbReference>
<organism evidence="2 3">
    <name type="scientific">Muraenolepis orangiensis</name>
    <name type="common">Patagonian moray cod</name>
    <dbReference type="NCBI Taxonomy" id="630683"/>
    <lineage>
        <taxon>Eukaryota</taxon>
        <taxon>Metazoa</taxon>
        <taxon>Chordata</taxon>
        <taxon>Craniata</taxon>
        <taxon>Vertebrata</taxon>
        <taxon>Euteleostomi</taxon>
        <taxon>Actinopterygii</taxon>
        <taxon>Neopterygii</taxon>
        <taxon>Teleostei</taxon>
        <taxon>Neoteleostei</taxon>
        <taxon>Acanthomorphata</taxon>
        <taxon>Zeiogadaria</taxon>
        <taxon>Gadariae</taxon>
        <taxon>Gadiformes</taxon>
        <taxon>Muraenolepidoidei</taxon>
        <taxon>Muraenolepididae</taxon>
        <taxon>Muraenolepis</taxon>
    </lineage>
</organism>
<feature type="compositionally biased region" description="Basic residues" evidence="1">
    <location>
        <begin position="12"/>
        <end position="21"/>
    </location>
</feature>
<name>A0A9Q0IJL8_9TELE</name>
<evidence type="ECO:0000256" key="1">
    <source>
        <dbReference type="SAM" id="MobiDB-lite"/>
    </source>
</evidence>
<comment type="caution">
    <text evidence="2">The sequence shown here is derived from an EMBL/GenBank/DDBJ whole genome shotgun (WGS) entry which is preliminary data.</text>
</comment>
<gene>
    <name evidence="2" type="ORF">NHX12_030711</name>
</gene>
<proteinExistence type="predicted"/>
<keyword evidence="3" id="KW-1185">Reference proteome</keyword>
<reference evidence="2" key="1">
    <citation type="submission" date="2022-07" db="EMBL/GenBank/DDBJ databases">
        <title>Chromosome-level genome of Muraenolepis orangiensis.</title>
        <authorList>
            <person name="Kim J."/>
        </authorList>
    </citation>
    <scope>NUCLEOTIDE SEQUENCE</scope>
    <source>
        <strain evidence="2">KU_S4_2022</strain>
        <tissue evidence="2">Muscle</tissue>
    </source>
</reference>
<feature type="region of interest" description="Disordered" evidence="1">
    <location>
        <begin position="59"/>
        <end position="78"/>
    </location>
</feature>
<protein>
    <submittedName>
        <fullName evidence="2">Uncharacterized protein</fullName>
    </submittedName>
</protein>
<dbReference type="EMBL" id="JANIIK010000046">
    <property type="protein sequence ID" value="KAJ3602967.1"/>
    <property type="molecule type" value="Genomic_DNA"/>
</dbReference>
<dbReference type="OrthoDB" id="2162994at2759"/>
<evidence type="ECO:0000313" key="3">
    <source>
        <dbReference type="Proteomes" id="UP001148018"/>
    </source>
</evidence>
<evidence type="ECO:0000313" key="2">
    <source>
        <dbReference type="EMBL" id="KAJ3602967.1"/>
    </source>
</evidence>